<organism evidence="4 5">
    <name type="scientific">Folsomia candida</name>
    <name type="common">Springtail</name>
    <dbReference type="NCBI Taxonomy" id="158441"/>
    <lineage>
        <taxon>Eukaryota</taxon>
        <taxon>Metazoa</taxon>
        <taxon>Ecdysozoa</taxon>
        <taxon>Arthropoda</taxon>
        <taxon>Hexapoda</taxon>
        <taxon>Collembola</taxon>
        <taxon>Entomobryomorpha</taxon>
        <taxon>Isotomoidea</taxon>
        <taxon>Isotomidae</taxon>
        <taxon>Proisotominae</taxon>
        <taxon>Folsomia</taxon>
    </lineage>
</organism>
<proteinExistence type="predicted"/>
<dbReference type="OrthoDB" id="10022853at2759"/>
<keyword evidence="5" id="KW-1185">Reference proteome</keyword>
<dbReference type="GO" id="GO:0005886">
    <property type="term" value="C:plasma membrane"/>
    <property type="evidence" value="ECO:0007669"/>
    <property type="project" value="TreeGrafter"/>
</dbReference>
<dbReference type="PANTHER" id="PTHR24369:SF210">
    <property type="entry name" value="CHAOPTIN-RELATED"/>
    <property type="match status" value="1"/>
</dbReference>
<evidence type="ECO:0000256" key="2">
    <source>
        <dbReference type="ARBA" id="ARBA00022729"/>
    </source>
</evidence>
<protein>
    <submittedName>
        <fullName evidence="4">Slit 2 protein</fullName>
    </submittedName>
</protein>
<dbReference type="STRING" id="158441.A0A226DJY8"/>
<dbReference type="InterPro" id="IPR032675">
    <property type="entry name" value="LRR_dom_sf"/>
</dbReference>
<dbReference type="Gene3D" id="3.80.10.10">
    <property type="entry name" value="Ribonuclease Inhibitor"/>
    <property type="match status" value="1"/>
</dbReference>
<accession>A0A226DJY8</accession>
<evidence type="ECO:0000256" key="3">
    <source>
        <dbReference type="ARBA" id="ARBA00022737"/>
    </source>
</evidence>
<evidence type="ECO:0000313" key="5">
    <source>
        <dbReference type="Proteomes" id="UP000198287"/>
    </source>
</evidence>
<evidence type="ECO:0000313" key="4">
    <source>
        <dbReference type="EMBL" id="OXA45174.1"/>
    </source>
</evidence>
<evidence type="ECO:0000256" key="1">
    <source>
        <dbReference type="ARBA" id="ARBA00022614"/>
    </source>
</evidence>
<dbReference type="EMBL" id="LNIX01000018">
    <property type="protein sequence ID" value="OXA45174.1"/>
    <property type="molecule type" value="Genomic_DNA"/>
</dbReference>
<name>A0A226DJY8_FOLCA</name>
<comment type="caution">
    <text evidence="4">The sequence shown here is derived from an EMBL/GenBank/DDBJ whole genome shotgun (WGS) entry which is preliminary data.</text>
</comment>
<dbReference type="PANTHER" id="PTHR24369">
    <property type="entry name" value="ANTIGEN BSP, PUTATIVE-RELATED"/>
    <property type="match status" value="1"/>
</dbReference>
<dbReference type="InterPro" id="IPR050541">
    <property type="entry name" value="LRR_TM_domain-containing"/>
</dbReference>
<gene>
    <name evidence="4" type="ORF">Fcan01_19977</name>
</gene>
<keyword evidence="3" id="KW-0677">Repeat</keyword>
<reference evidence="4 5" key="1">
    <citation type="submission" date="2015-12" db="EMBL/GenBank/DDBJ databases">
        <title>The genome of Folsomia candida.</title>
        <authorList>
            <person name="Faddeeva A."/>
            <person name="Derks M.F."/>
            <person name="Anvar Y."/>
            <person name="Smit S."/>
            <person name="Van Straalen N."/>
            <person name="Roelofs D."/>
        </authorList>
    </citation>
    <scope>NUCLEOTIDE SEQUENCE [LARGE SCALE GENOMIC DNA]</scope>
    <source>
        <strain evidence="4 5">VU population</strain>
        <tissue evidence="4">Whole body</tissue>
    </source>
</reference>
<sequence length="226" mass="25432">MTGAVLSGIESLEELHVQIKEPTLSDQLFGGILPGLRRLRVTGEKVRRIEEQAFEGLQNCLRIELTITRTSVEEIPSRIFELLNAEWAKVDLSFNKISTLNSASLYPNSSFWFSKGTKLLQGGLVLTGNDMQCDCNLVWLGDWLRRWLRESYESHSALIPEVHAMYDLISATTCLDSRFADTRIPLVQLYPDHICHASALSPANSLPPKHFNVHTFLIIVLALLLS</sequence>
<keyword evidence="2" id="KW-0732">Signal</keyword>
<dbReference type="AlphaFoldDB" id="A0A226DJY8"/>
<dbReference type="Proteomes" id="UP000198287">
    <property type="component" value="Unassembled WGS sequence"/>
</dbReference>
<keyword evidence="1" id="KW-0433">Leucine-rich repeat</keyword>
<dbReference type="SUPFAM" id="SSF52058">
    <property type="entry name" value="L domain-like"/>
    <property type="match status" value="1"/>
</dbReference>